<protein>
    <submittedName>
        <fullName evidence="2">Uncharacterized protein</fullName>
    </submittedName>
</protein>
<dbReference type="Proteomes" id="UP000596742">
    <property type="component" value="Unassembled WGS sequence"/>
</dbReference>
<dbReference type="EMBL" id="UYJE01008200">
    <property type="protein sequence ID" value="VDI61980.1"/>
    <property type="molecule type" value="Genomic_DNA"/>
</dbReference>
<feature type="signal peptide" evidence="1">
    <location>
        <begin position="1"/>
        <end position="22"/>
    </location>
</feature>
<dbReference type="OrthoDB" id="6059891at2759"/>
<feature type="chain" id="PRO_5032925349" evidence="1">
    <location>
        <begin position="23"/>
        <end position="181"/>
    </location>
</feature>
<dbReference type="AlphaFoldDB" id="A0A8B6GCC6"/>
<keyword evidence="1" id="KW-0732">Signal</keyword>
<evidence type="ECO:0000313" key="2">
    <source>
        <dbReference type="EMBL" id="VDI61980.1"/>
    </source>
</evidence>
<sequence>MKSSLLIISVLCVVYNVMPLFAMPISCSGESPENYMRLQILERLHTRIKPSAESLKQEVGSVIPGWAKPYLDAAPPVTGFPSMSASGNCSFCNQISDCFNNDCEPLEILMRFVNSEMSSDYTTEIVKLTADLSVVREQMGCEAIHISPPVDIFQEKDTDYRIAKDTVEFLDILEQRYSTVY</sequence>
<comment type="caution">
    <text evidence="2">The sequence shown here is derived from an EMBL/GenBank/DDBJ whole genome shotgun (WGS) entry which is preliminary data.</text>
</comment>
<name>A0A8B6GCC6_MYTGA</name>
<gene>
    <name evidence="2" type="ORF">MGAL_10B035366</name>
</gene>
<proteinExistence type="predicted"/>
<evidence type="ECO:0000256" key="1">
    <source>
        <dbReference type="SAM" id="SignalP"/>
    </source>
</evidence>
<accession>A0A8B6GCC6</accession>
<keyword evidence="3" id="KW-1185">Reference proteome</keyword>
<evidence type="ECO:0000313" key="3">
    <source>
        <dbReference type="Proteomes" id="UP000596742"/>
    </source>
</evidence>
<organism evidence="2 3">
    <name type="scientific">Mytilus galloprovincialis</name>
    <name type="common">Mediterranean mussel</name>
    <dbReference type="NCBI Taxonomy" id="29158"/>
    <lineage>
        <taxon>Eukaryota</taxon>
        <taxon>Metazoa</taxon>
        <taxon>Spiralia</taxon>
        <taxon>Lophotrochozoa</taxon>
        <taxon>Mollusca</taxon>
        <taxon>Bivalvia</taxon>
        <taxon>Autobranchia</taxon>
        <taxon>Pteriomorphia</taxon>
        <taxon>Mytilida</taxon>
        <taxon>Mytiloidea</taxon>
        <taxon>Mytilidae</taxon>
        <taxon>Mytilinae</taxon>
        <taxon>Mytilus</taxon>
    </lineage>
</organism>
<reference evidence="2" key="1">
    <citation type="submission" date="2018-11" db="EMBL/GenBank/DDBJ databases">
        <authorList>
            <person name="Alioto T."/>
            <person name="Alioto T."/>
        </authorList>
    </citation>
    <scope>NUCLEOTIDE SEQUENCE</scope>
</reference>